<feature type="region of interest" description="Disordered" evidence="2">
    <location>
        <begin position="403"/>
        <end position="480"/>
    </location>
</feature>
<feature type="compositionally biased region" description="Basic and acidic residues" evidence="2">
    <location>
        <begin position="408"/>
        <end position="420"/>
    </location>
</feature>
<feature type="compositionally biased region" description="Basic and acidic residues" evidence="2">
    <location>
        <begin position="435"/>
        <end position="444"/>
    </location>
</feature>
<dbReference type="KEGG" id="aqu:100633797"/>
<organism evidence="3">
    <name type="scientific">Amphimedon queenslandica</name>
    <name type="common">Sponge</name>
    <dbReference type="NCBI Taxonomy" id="400682"/>
    <lineage>
        <taxon>Eukaryota</taxon>
        <taxon>Metazoa</taxon>
        <taxon>Porifera</taxon>
        <taxon>Demospongiae</taxon>
        <taxon>Heteroscleromorpha</taxon>
        <taxon>Haplosclerida</taxon>
        <taxon>Niphatidae</taxon>
        <taxon>Amphimedon</taxon>
    </lineage>
</organism>
<dbReference type="OrthoDB" id="8197715at2759"/>
<accession>A0A1X7VHB6</accession>
<reference evidence="4" key="1">
    <citation type="journal article" date="2010" name="Nature">
        <title>The Amphimedon queenslandica genome and the evolution of animal complexity.</title>
        <authorList>
            <person name="Srivastava M."/>
            <person name="Simakov O."/>
            <person name="Chapman J."/>
            <person name="Fahey B."/>
            <person name="Gauthier M.E."/>
            <person name="Mitros T."/>
            <person name="Richards G.S."/>
            <person name="Conaco C."/>
            <person name="Dacre M."/>
            <person name="Hellsten U."/>
            <person name="Larroux C."/>
            <person name="Putnam N.H."/>
            <person name="Stanke M."/>
            <person name="Adamska M."/>
            <person name="Darling A."/>
            <person name="Degnan S.M."/>
            <person name="Oakley T.H."/>
            <person name="Plachetzki D.C."/>
            <person name="Zhai Y."/>
            <person name="Adamski M."/>
            <person name="Calcino A."/>
            <person name="Cummins S.F."/>
            <person name="Goodstein D.M."/>
            <person name="Harris C."/>
            <person name="Jackson D.J."/>
            <person name="Leys S.P."/>
            <person name="Shu S."/>
            <person name="Woodcroft B.J."/>
            <person name="Vervoort M."/>
            <person name="Kosik K.S."/>
            <person name="Manning G."/>
            <person name="Degnan B.M."/>
            <person name="Rokhsar D.S."/>
        </authorList>
    </citation>
    <scope>NUCLEOTIDE SEQUENCE [LARGE SCALE GENOMIC DNA]</scope>
</reference>
<sequence>MIPRLCHSKFKPENYRLPSVPQHGKNKLVTTKLCEQLYRSPCRYDFDATTPREYMKPALMEYNSLYDPHLKSYFYRPDIAEKLVQNGFVTEELDVLMPLRTYNIFRKFMENEFLRTHRQKAEEQEPRCSKIKLARKAAILSSRTVNHEREEKRRRFLLEQEQAIQLRKMKLEEERNKEIQKKEEEAKLRKIAQEKLEAERDAERERLQILKFERTKQEYLRRKKLYAKEKAMQDQRLTQLKESRQKQREDQFTKRENLLKQHKEHHQLLSEKEEEQKAKIQQLKLERLKHREELYLTLQHREEEKKKKLMEFHRRKSVELKEEADQFERHWKEIHDHEIEECHRKIQRKKEFWLQRMNPALQQQHQKKDGIISDKKRDGSMINCFQGTLYYQNHKDSLLIDSVKGKKSSHDDRERSECSEGKVSAVSGDSSYSEGMKDGERINEDTSSSAHGSRKKKVTFGEAECINDEDEPTNNDDNNN</sequence>
<evidence type="ECO:0000256" key="1">
    <source>
        <dbReference type="SAM" id="Coils"/>
    </source>
</evidence>
<keyword evidence="1" id="KW-0175">Coiled coil</keyword>
<feature type="compositionally biased region" description="Acidic residues" evidence="2">
    <location>
        <begin position="465"/>
        <end position="480"/>
    </location>
</feature>
<dbReference type="AlphaFoldDB" id="A0A1X7VHB6"/>
<protein>
    <submittedName>
        <fullName evidence="3">Uncharacterized protein</fullName>
    </submittedName>
</protein>
<dbReference type="EnsemblMetazoa" id="Aqu2.1.39705_001">
    <property type="protein sequence ID" value="Aqu2.1.39705_001"/>
    <property type="gene ID" value="Aqu2.1.39705"/>
</dbReference>
<proteinExistence type="predicted"/>
<name>A0A1X7VHB6_AMPQE</name>
<dbReference type="EnsemblMetazoa" id="XM_019993339.1">
    <property type="protein sequence ID" value="XP_019848898.1"/>
    <property type="gene ID" value="LOC100633797"/>
</dbReference>
<reference evidence="3" key="2">
    <citation type="submission" date="2017-05" db="UniProtKB">
        <authorList>
            <consortium name="EnsemblMetazoa"/>
        </authorList>
    </citation>
    <scope>IDENTIFICATION</scope>
</reference>
<dbReference type="Proteomes" id="UP000007879">
    <property type="component" value="Unassembled WGS sequence"/>
</dbReference>
<evidence type="ECO:0000313" key="4">
    <source>
        <dbReference type="Proteomes" id="UP000007879"/>
    </source>
</evidence>
<gene>
    <name evidence="3" type="primary">100633797</name>
</gene>
<feature type="coiled-coil region" evidence="1">
    <location>
        <begin position="255"/>
        <end position="330"/>
    </location>
</feature>
<evidence type="ECO:0000256" key="2">
    <source>
        <dbReference type="SAM" id="MobiDB-lite"/>
    </source>
</evidence>
<feature type="coiled-coil region" evidence="1">
    <location>
        <begin position="154"/>
        <end position="213"/>
    </location>
</feature>
<dbReference type="InParanoid" id="A0A1X7VHB6"/>
<keyword evidence="4" id="KW-1185">Reference proteome</keyword>
<evidence type="ECO:0000313" key="3">
    <source>
        <dbReference type="EnsemblMetazoa" id="Aqu2.1.39705_001"/>
    </source>
</evidence>